<comment type="caution">
    <text evidence="5">The sequence shown here is derived from an EMBL/GenBank/DDBJ whole genome shotgun (WGS) entry which is preliminary data.</text>
</comment>
<dbReference type="InterPro" id="IPR007863">
    <property type="entry name" value="Peptidase_M16_C"/>
</dbReference>
<dbReference type="InterPro" id="IPR050361">
    <property type="entry name" value="MPP/UQCRC_Complex"/>
</dbReference>
<dbReference type="GO" id="GO:0046872">
    <property type="term" value="F:metal ion binding"/>
    <property type="evidence" value="ECO:0007669"/>
    <property type="project" value="InterPro"/>
</dbReference>
<reference evidence="5 6" key="1">
    <citation type="submission" date="2016-01" db="EMBL/GenBank/DDBJ databases">
        <title>Characterization of the Clostridium difficile lineages that are prevalent in Hong Kong and China.</title>
        <authorList>
            <person name="Kwok J.S.-L."/>
            <person name="Lam W.-Y."/>
            <person name="Ip M."/>
            <person name="Chan T.-F."/>
            <person name="Hawkey P.M."/>
            <person name="Tsui S.K.-W."/>
        </authorList>
    </citation>
    <scope>NUCLEOTIDE SEQUENCE [LARGE SCALE GENOMIC DNA]</scope>
    <source>
        <strain evidence="5 6">300064</strain>
    </source>
</reference>
<organism evidence="5 6">
    <name type="scientific">Clostridium butyricum</name>
    <dbReference type="NCBI Taxonomy" id="1492"/>
    <lineage>
        <taxon>Bacteria</taxon>
        <taxon>Bacillati</taxon>
        <taxon>Bacillota</taxon>
        <taxon>Clostridia</taxon>
        <taxon>Eubacteriales</taxon>
        <taxon>Clostridiaceae</taxon>
        <taxon>Clostridium</taxon>
    </lineage>
</organism>
<dbReference type="Pfam" id="PF00675">
    <property type="entry name" value="Peptidase_M16"/>
    <property type="match status" value="1"/>
</dbReference>
<evidence type="ECO:0000256" key="2">
    <source>
        <dbReference type="RuleBase" id="RU004447"/>
    </source>
</evidence>
<protein>
    <submittedName>
        <fullName evidence="5">Peptidase M16</fullName>
    </submittedName>
</protein>
<dbReference type="SUPFAM" id="SSF63411">
    <property type="entry name" value="LuxS/MPP-like metallohydrolase"/>
    <property type="match status" value="2"/>
</dbReference>
<dbReference type="InterPro" id="IPR001431">
    <property type="entry name" value="Pept_M16_Zn_BS"/>
</dbReference>
<dbReference type="RefSeq" id="WP_003428276.1">
    <property type="nucleotide sequence ID" value="NZ_CANCWB010000001.1"/>
</dbReference>
<proteinExistence type="inferred from homology"/>
<dbReference type="PANTHER" id="PTHR11851">
    <property type="entry name" value="METALLOPROTEASE"/>
    <property type="match status" value="1"/>
</dbReference>
<evidence type="ECO:0000259" key="4">
    <source>
        <dbReference type="Pfam" id="PF05193"/>
    </source>
</evidence>
<dbReference type="AlphaFoldDB" id="A0A0A6Q0B4"/>
<feature type="domain" description="Peptidase M16 N-terminal" evidence="3">
    <location>
        <begin position="19"/>
        <end position="161"/>
    </location>
</feature>
<accession>A0A0A6Q0B4</accession>
<dbReference type="InterPro" id="IPR011765">
    <property type="entry name" value="Pept_M16_N"/>
</dbReference>
<feature type="domain" description="Peptidase M16 C-terminal" evidence="4">
    <location>
        <begin position="171"/>
        <end position="333"/>
    </location>
</feature>
<dbReference type="GO" id="GO:0006508">
    <property type="term" value="P:proteolysis"/>
    <property type="evidence" value="ECO:0007669"/>
    <property type="project" value="InterPro"/>
</dbReference>
<gene>
    <name evidence="5" type="ORF">AWN73_19485</name>
</gene>
<dbReference type="Proteomes" id="UP000238081">
    <property type="component" value="Unassembled WGS sequence"/>
</dbReference>
<dbReference type="Pfam" id="PF05193">
    <property type="entry name" value="Peptidase_M16_C"/>
    <property type="match status" value="1"/>
</dbReference>
<comment type="similarity">
    <text evidence="1 2">Belongs to the peptidase M16 family.</text>
</comment>
<evidence type="ECO:0000259" key="3">
    <source>
        <dbReference type="Pfam" id="PF00675"/>
    </source>
</evidence>
<sequence length="414" mass="47959">MIKLNFDVKRHILKNGLEVITINKNTQIASINIGIKVGALHEKINEKGISHFIEHALFKGTKKRNDEELNEELEALGGEYNAYTDYDATVYTISCLAEEFENAVDLLGDMITNPEFDENEIEKERGVILSEIKMSKDDIEDLSFKNVNRIAFDKSSLKYEVTGIEKNVSEFTRKEIKDYYKKHYTPKNALITMVSSLSHEDALNLIEKHFGMWNGEKPENIEIIKEKNKKVTEINYKKDIEQSTIVYLYTFYDINKEDELPLRILNHRLGESSNSLLFREVREKRGLAYDIYTHLEITNNIKTLYIYTAVGEENINEAKDSIDETLENIVQGKIVIGERDLEIMKKVHKTAVISTLEDSSELCNYMLHQALEDEDIYEFLKDMDRLNTLNMDKINKISRKVLKDPTIHILKSGN</sequence>
<evidence type="ECO:0000313" key="6">
    <source>
        <dbReference type="Proteomes" id="UP000238081"/>
    </source>
</evidence>
<dbReference type="PANTHER" id="PTHR11851:SF49">
    <property type="entry name" value="MITOCHONDRIAL-PROCESSING PEPTIDASE SUBUNIT ALPHA"/>
    <property type="match status" value="1"/>
</dbReference>
<name>A0A0A6Q0B4_CLOBU</name>
<evidence type="ECO:0000256" key="1">
    <source>
        <dbReference type="ARBA" id="ARBA00007261"/>
    </source>
</evidence>
<dbReference type="InterPro" id="IPR011249">
    <property type="entry name" value="Metalloenz_LuxS/M16"/>
</dbReference>
<dbReference type="Gene3D" id="3.30.830.10">
    <property type="entry name" value="Metalloenzyme, LuxS/M16 peptidase-like"/>
    <property type="match status" value="2"/>
</dbReference>
<dbReference type="PROSITE" id="PS00143">
    <property type="entry name" value="INSULINASE"/>
    <property type="match status" value="1"/>
</dbReference>
<dbReference type="EMBL" id="LRDH01000155">
    <property type="protein sequence ID" value="PPV12187.1"/>
    <property type="molecule type" value="Genomic_DNA"/>
</dbReference>
<evidence type="ECO:0000313" key="5">
    <source>
        <dbReference type="EMBL" id="PPV12187.1"/>
    </source>
</evidence>
<dbReference type="GO" id="GO:0004222">
    <property type="term" value="F:metalloendopeptidase activity"/>
    <property type="evidence" value="ECO:0007669"/>
    <property type="project" value="InterPro"/>
</dbReference>